<organism evidence="2 3">
    <name type="scientific">Tanacetum coccineum</name>
    <dbReference type="NCBI Taxonomy" id="301880"/>
    <lineage>
        <taxon>Eukaryota</taxon>
        <taxon>Viridiplantae</taxon>
        <taxon>Streptophyta</taxon>
        <taxon>Embryophyta</taxon>
        <taxon>Tracheophyta</taxon>
        <taxon>Spermatophyta</taxon>
        <taxon>Magnoliopsida</taxon>
        <taxon>eudicotyledons</taxon>
        <taxon>Gunneridae</taxon>
        <taxon>Pentapetalae</taxon>
        <taxon>asterids</taxon>
        <taxon>campanulids</taxon>
        <taxon>Asterales</taxon>
        <taxon>Asteraceae</taxon>
        <taxon>Asteroideae</taxon>
        <taxon>Anthemideae</taxon>
        <taxon>Anthemidinae</taxon>
        <taxon>Tanacetum</taxon>
    </lineage>
</organism>
<reference evidence="2" key="2">
    <citation type="submission" date="2022-01" db="EMBL/GenBank/DDBJ databases">
        <authorList>
            <person name="Yamashiro T."/>
            <person name="Shiraishi A."/>
            <person name="Satake H."/>
            <person name="Nakayama K."/>
        </authorList>
    </citation>
    <scope>NUCLEOTIDE SEQUENCE</scope>
</reference>
<dbReference type="Pfam" id="PF13976">
    <property type="entry name" value="gag_pre-integrs"/>
    <property type="match status" value="1"/>
</dbReference>
<reference evidence="2" key="1">
    <citation type="journal article" date="2022" name="Int. J. Mol. Sci.">
        <title>Draft Genome of Tanacetum Coccineum: Genomic Comparison of Closely Related Tanacetum-Family Plants.</title>
        <authorList>
            <person name="Yamashiro T."/>
            <person name="Shiraishi A."/>
            <person name="Nakayama K."/>
            <person name="Satake H."/>
        </authorList>
    </citation>
    <scope>NUCLEOTIDE SEQUENCE</scope>
</reference>
<feature type="domain" description="GAG-pre-integrase" evidence="1">
    <location>
        <begin position="19"/>
        <end position="88"/>
    </location>
</feature>
<dbReference type="Proteomes" id="UP001151760">
    <property type="component" value="Unassembled WGS sequence"/>
</dbReference>
<evidence type="ECO:0000313" key="2">
    <source>
        <dbReference type="EMBL" id="GJT34646.1"/>
    </source>
</evidence>
<keyword evidence="3" id="KW-1185">Reference proteome</keyword>
<proteinExistence type="predicted"/>
<dbReference type="EMBL" id="BQNB010014982">
    <property type="protein sequence ID" value="GJT34646.1"/>
    <property type="molecule type" value="Genomic_DNA"/>
</dbReference>
<evidence type="ECO:0000313" key="3">
    <source>
        <dbReference type="Proteomes" id="UP001151760"/>
    </source>
</evidence>
<name>A0ABQ5D5S4_9ASTR</name>
<sequence length="158" mass="18144">MKIIKGALVLMRGETVAANLYQLKGEIIDEAKASVASHSTSHKVTVMWHRKLEHISEQGMKILVEIKLLLGLTKRSLPFCKNCVISKQHRLKFKTSNSRSVSVLELVNMDMRCWVYPIKKTSDVFEVLKVYKAWVRRNQNAVHNDIYSSTEWSGRADE</sequence>
<gene>
    <name evidence="2" type="ORF">Tco_0925065</name>
</gene>
<dbReference type="InterPro" id="IPR025724">
    <property type="entry name" value="GAG-pre-integrase_dom"/>
</dbReference>
<accession>A0ABQ5D5S4</accession>
<comment type="caution">
    <text evidence="2">The sequence shown here is derived from an EMBL/GenBank/DDBJ whole genome shotgun (WGS) entry which is preliminary data.</text>
</comment>
<evidence type="ECO:0000259" key="1">
    <source>
        <dbReference type="Pfam" id="PF13976"/>
    </source>
</evidence>
<protein>
    <submittedName>
        <fullName evidence="2">Gag-pol polyprotein</fullName>
    </submittedName>
</protein>